<evidence type="ECO:0000313" key="10">
    <source>
        <dbReference type="Proteomes" id="UP000295371"/>
    </source>
</evidence>
<dbReference type="Proteomes" id="UP000295371">
    <property type="component" value="Unassembled WGS sequence"/>
</dbReference>
<dbReference type="OrthoDB" id="3267321at2"/>
<evidence type="ECO:0000256" key="3">
    <source>
        <dbReference type="ARBA" id="ARBA00022692"/>
    </source>
</evidence>
<dbReference type="GO" id="GO:0015031">
    <property type="term" value="P:protein transport"/>
    <property type="evidence" value="ECO:0007669"/>
    <property type="project" value="UniProtKB-KW"/>
</dbReference>
<keyword evidence="2" id="KW-0813">Transport</keyword>
<dbReference type="NCBIfam" id="NF002377">
    <property type="entry name" value="PRK01371.1-4"/>
    <property type="match status" value="1"/>
</dbReference>
<dbReference type="Pfam" id="PF02416">
    <property type="entry name" value="TatA_B_E"/>
    <property type="match status" value="1"/>
</dbReference>
<evidence type="ECO:0000256" key="2">
    <source>
        <dbReference type="ARBA" id="ARBA00022448"/>
    </source>
</evidence>
<evidence type="ECO:0000256" key="8">
    <source>
        <dbReference type="SAM" id="MobiDB-lite"/>
    </source>
</evidence>
<evidence type="ECO:0000256" key="7">
    <source>
        <dbReference type="ARBA" id="ARBA00023136"/>
    </source>
</evidence>
<proteinExistence type="predicted"/>
<evidence type="ECO:0000256" key="6">
    <source>
        <dbReference type="ARBA" id="ARBA00023010"/>
    </source>
</evidence>
<feature type="compositionally biased region" description="Basic and acidic residues" evidence="8">
    <location>
        <begin position="97"/>
        <end position="106"/>
    </location>
</feature>
<sequence>MGLGAAEIAVLVILAVVLFGPEKLPGIARKAARVLRYVRTIANDATGQIRRELGPDYADFDVRDLNPRTFVAKHLLSDVEPIVADVKKSFEDVDTLGRETSRDMKRALGSNSSSPTPRTSPGRTRSSMTGSTAAKAAATTVGATAAAEGTQVAVAARPDFEETTVAFATTTTIPWDHEAT</sequence>
<dbReference type="EMBL" id="SOAW01000001">
    <property type="protein sequence ID" value="TDT32682.1"/>
    <property type="molecule type" value="Genomic_DNA"/>
</dbReference>
<keyword evidence="5" id="KW-1133">Transmembrane helix</keyword>
<evidence type="ECO:0000256" key="4">
    <source>
        <dbReference type="ARBA" id="ARBA00022927"/>
    </source>
</evidence>
<keyword evidence="6" id="KW-0811">Translocation</keyword>
<feature type="compositionally biased region" description="Low complexity" evidence="8">
    <location>
        <begin position="109"/>
        <end position="134"/>
    </location>
</feature>
<gene>
    <name evidence="9" type="ORF">CLV29_0266</name>
</gene>
<protein>
    <submittedName>
        <fullName evidence="9">Sec-independent protein translocase protein TatB</fullName>
    </submittedName>
</protein>
<evidence type="ECO:0000256" key="5">
    <source>
        <dbReference type="ARBA" id="ARBA00022989"/>
    </source>
</evidence>
<dbReference type="InterPro" id="IPR003369">
    <property type="entry name" value="TatA/B/E"/>
</dbReference>
<feature type="region of interest" description="Disordered" evidence="8">
    <location>
        <begin position="97"/>
        <end position="134"/>
    </location>
</feature>
<evidence type="ECO:0000313" key="9">
    <source>
        <dbReference type="EMBL" id="TDT32682.1"/>
    </source>
</evidence>
<keyword evidence="3" id="KW-0812">Transmembrane</keyword>
<comment type="subcellular location">
    <subcellularLocation>
        <location evidence="1">Membrane</location>
        <topology evidence="1">Single-pass membrane protein</topology>
    </subcellularLocation>
</comment>
<accession>A0A4R7J5P8</accession>
<dbReference type="Gene3D" id="1.20.5.3310">
    <property type="match status" value="1"/>
</dbReference>
<dbReference type="RefSeq" id="WP_133753291.1">
    <property type="nucleotide sequence ID" value="NZ_SOAW01000001.1"/>
</dbReference>
<keyword evidence="10" id="KW-1185">Reference proteome</keyword>
<reference evidence="9 10" key="1">
    <citation type="submission" date="2019-03" db="EMBL/GenBank/DDBJ databases">
        <title>Genomic Encyclopedia of Archaeal and Bacterial Type Strains, Phase II (KMG-II): from individual species to whole genera.</title>
        <authorList>
            <person name="Goeker M."/>
        </authorList>
    </citation>
    <scope>NUCLEOTIDE SEQUENCE [LARGE SCALE GENOMIC DNA]</scope>
    <source>
        <strain evidence="9 10">DSM 24323</strain>
    </source>
</reference>
<name>A0A4R7J5P8_9ACTN</name>
<organism evidence="9 10">
    <name type="scientific">Naumannella halotolerans</name>
    <dbReference type="NCBI Taxonomy" id="993414"/>
    <lineage>
        <taxon>Bacteria</taxon>
        <taxon>Bacillati</taxon>
        <taxon>Actinomycetota</taxon>
        <taxon>Actinomycetes</taxon>
        <taxon>Propionibacteriales</taxon>
        <taxon>Propionibacteriaceae</taxon>
        <taxon>Naumannella</taxon>
    </lineage>
</organism>
<comment type="caution">
    <text evidence="9">The sequence shown here is derived from an EMBL/GenBank/DDBJ whole genome shotgun (WGS) entry which is preliminary data.</text>
</comment>
<keyword evidence="7" id="KW-0472">Membrane</keyword>
<dbReference type="GO" id="GO:0016020">
    <property type="term" value="C:membrane"/>
    <property type="evidence" value="ECO:0007669"/>
    <property type="project" value="UniProtKB-ARBA"/>
</dbReference>
<evidence type="ECO:0000256" key="1">
    <source>
        <dbReference type="ARBA" id="ARBA00004167"/>
    </source>
</evidence>
<keyword evidence="4" id="KW-0653">Protein transport</keyword>
<dbReference type="AlphaFoldDB" id="A0A4R7J5P8"/>